<evidence type="ECO:0000256" key="15">
    <source>
        <dbReference type="ARBA" id="ARBA00022840"/>
    </source>
</evidence>
<dbReference type="Pfam" id="PF08263">
    <property type="entry name" value="LRRNT_2"/>
    <property type="match status" value="1"/>
</dbReference>
<evidence type="ECO:0000256" key="25">
    <source>
        <dbReference type="PROSITE-ProRule" id="PRU10141"/>
    </source>
</evidence>
<keyword evidence="16 26" id="KW-1133">Transmembrane helix</keyword>
<evidence type="ECO:0000256" key="18">
    <source>
        <dbReference type="ARBA" id="ARBA00023170"/>
    </source>
</evidence>
<dbReference type="Gene3D" id="3.30.200.20">
    <property type="entry name" value="Phosphorylase Kinase, domain 1"/>
    <property type="match status" value="1"/>
</dbReference>
<evidence type="ECO:0000256" key="6">
    <source>
        <dbReference type="ARBA" id="ARBA00022527"/>
    </source>
</evidence>
<dbReference type="EMBL" id="CM000762">
    <property type="protein sequence ID" value="EES02463.3"/>
    <property type="molecule type" value="Genomic_DNA"/>
</dbReference>
<evidence type="ECO:0000256" key="3">
    <source>
        <dbReference type="ARBA" id="ARBA00008684"/>
    </source>
</evidence>
<dbReference type="InterPro" id="IPR011009">
    <property type="entry name" value="Kinase-like_dom_sf"/>
</dbReference>
<dbReference type="Pfam" id="PF00069">
    <property type="entry name" value="Pkinase"/>
    <property type="match status" value="1"/>
</dbReference>
<evidence type="ECO:0000256" key="10">
    <source>
        <dbReference type="ARBA" id="ARBA00022692"/>
    </source>
</evidence>
<evidence type="ECO:0000256" key="12">
    <source>
        <dbReference type="ARBA" id="ARBA00022737"/>
    </source>
</evidence>
<keyword evidence="17 26" id="KW-0472">Membrane</keyword>
<keyword evidence="19" id="KW-0325">Glycoprotein</keyword>
<evidence type="ECO:0000256" key="24">
    <source>
        <dbReference type="ARBA" id="ARBA00072040"/>
    </source>
</evidence>
<comment type="subcellular location">
    <subcellularLocation>
        <location evidence="1">Cell membrane</location>
        <topology evidence="1">Single-pass membrane protein</topology>
    </subcellularLocation>
    <subcellularLocation>
        <location evidence="2">Endoplasmic reticulum membrane</location>
        <topology evidence="2">Single-pass membrane protein</topology>
    </subcellularLocation>
</comment>
<evidence type="ECO:0000256" key="22">
    <source>
        <dbReference type="ARBA" id="ARBA00054320"/>
    </source>
</evidence>
<dbReference type="OMA" id="ANEMHNI"/>
<keyword evidence="15 25" id="KW-0067">ATP-binding</keyword>
<dbReference type="SMART" id="SM00220">
    <property type="entry name" value="S_TKc"/>
    <property type="match status" value="1"/>
</dbReference>
<dbReference type="SUPFAM" id="SSF52047">
    <property type="entry name" value="RNI-like"/>
    <property type="match status" value="1"/>
</dbReference>
<keyword evidence="6" id="KW-0723">Serine/threonine-protein kinase</keyword>
<dbReference type="GO" id="GO:0009791">
    <property type="term" value="P:post-embryonic development"/>
    <property type="evidence" value="ECO:0007669"/>
    <property type="project" value="UniProtKB-ARBA"/>
</dbReference>
<comment type="catalytic activity">
    <reaction evidence="20">
        <text>L-threonyl-[protein] + ATP = O-phospho-L-threonyl-[protein] + ADP + H(+)</text>
        <dbReference type="Rhea" id="RHEA:46608"/>
        <dbReference type="Rhea" id="RHEA-COMP:11060"/>
        <dbReference type="Rhea" id="RHEA-COMP:11605"/>
        <dbReference type="ChEBI" id="CHEBI:15378"/>
        <dbReference type="ChEBI" id="CHEBI:30013"/>
        <dbReference type="ChEBI" id="CHEBI:30616"/>
        <dbReference type="ChEBI" id="CHEBI:61977"/>
        <dbReference type="ChEBI" id="CHEBI:456216"/>
        <dbReference type="EC" id="2.7.11.1"/>
    </reaction>
</comment>
<evidence type="ECO:0000313" key="29">
    <source>
        <dbReference type="Proteomes" id="UP000000768"/>
    </source>
</evidence>
<dbReference type="InterPro" id="IPR008271">
    <property type="entry name" value="Ser/Thr_kinase_AS"/>
</dbReference>
<dbReference type="Gene3D" id="1.10.510.10">
    <property type="entry name" value="Transferase(Phosphotransferase) domain 1"/>
    <property type="match status" value="1"/>
</dbReference>
<evidence type="ECO:0000256" key="14">
    <source>
        <dbReference type="ARBA" id="ARBA00022777"/>
    </source>
</evidence>
<dbReference type="Pfam" id="PF00560">
    <property type="entry name" value="LRR_1"/>
    <property type="match status" value="5"/>
</dbReference>
<organism evidence="28 29">
    <name type="scientific">Sorghum bicolor</name>
    <name type="common">Sorghum</name>
    <name type="synonym">Sorghum vulgare</name>
    <dbReference type="NCBI Taxonomy" id="4558"/>
    <lineage>
        <taxon>Eukaryota</taxon>
        <taxon>Viridiplantae</taxon>
        <taxon>Streptophyta</taxon>
        <taxon>Embryophyta</taxon>
        <taxon>Tracheophyta</taxon>
        <taxon>Spermatophyta</taxon>
        <taxon>Magnoliopsida</taxon>
        <taxon>Liliopsida</taxon>
        <taxon>Poales</taxon>
        <taxon>Poaceae</taxon>
        <taxon>PACMAD clade</taxon>
        <taxon>Panicoideae</taxon>
        <taxon>Andropogonodae</taxon>
        <taxon>Andropogoneae</taxon>
        <taxon>Sorghinae</taxon>
        <taxon>Sorghum</taxon>
    </lineage>
</organism>
<comment type="similarity">
    <text evidence="3">Belongs to the protein kinase superfamily. Ser/Thr protein kinase family.</text>
</comment>
<dbReference type="Gramene" id="EES02463">
    <property type="protein sequence ID" value="EES02463"/>
    <property type="gene ID" value="SORBI_3003G069700"/>
</dbReference>
<keyword evidence="18" id="KW-0675">Receptor</keyword>
<dbReference type="Pfam" id="PF23598">
    <property type="entry name" value="LRR_14"/>
    <property type="match status" value="1"/>
</dbReference>
<evidence type="ECO:0000256" key="4">
    <source>
        <dbReference type="ARBA" id="ARBA00012513"/>
    </source>
</evidence>
<feature type="binding site" evidence="25">
    <location>
        <position position="769"/>
    </location>
    <ligand>
        <name>ATP</name>
        <dbReference type="ChEBI" id="CHEBI:30616"/>
    </ligand>
</feature>
<dbReference type="InterPro" id="IPR001611">
    <property type="entry name" value="Leu-rich_rpt"/>
</dbReference>
<dbReference type="Pfam" id="PF13855">
    <property type="entry name" value="LRR_8"/>
    <property type="match status" value="1"/>
</dbReference>
<dbReference type="GO" id="GO:0005886">
    <property type="term" value="C:plasma membrane"/>
    <property type="evidence" value="ECO:0007669"/>
    <property type="project" value="UniProtKB-SubCell"/>
</dbReference>
<reference evidence="29" key="2">
    <citation type="journal article" date="2018" name="Plant J.">
        <title>The Sorghum bicolor reference genome: improved assembly, gene annotations, a transcriptome atlas, and signatures of genome organization.</title>
        <authorList>
            <person name="McCormick R.F."/>
            <person name="Truong S.K."/>
            <person name="Sreedasyam A."/>
            <person name="Jenkins J."/>
            <person name="Shu S."/>
            <person name="Sims D."/>
            <person name="Kennedy M."/>
            <person name="Amirebrahimi M."/>
            <person name="Weers B.D."/>
            <person name="McKinley B."/>
            <person name="Mattison A."/>
            <person name="Morishige D.T."/>
            <person name="Grimwood J."/>
            <person name="Schmutz J."/>
            <person name="Mullet J.E."/>
        </authorList>
    </citation>
    <scope>NUCLEOTIDE SEQUENCE [LARGE SCALE GENOMIC DNA]</scope>
    <source>
        <strain evidence="29">cv. BTx623</strain>
    </source>
</reference>
<evidence type="ECO:0000256" key="11">
    <source>
        <dbReference type="ARBA" id="ARBA00022729"/>
    </source>
</evidence>
<dbReference type="OrthoDB" id="676979at2759"/>
<evidence type="ECO:0000256" key="9">
    <source>
        <dbReference type="ARBA" id="ARBA00022679"/>
    </source>
</evidence>
<dbReference type="PANTHER" id="PTHR27000:SF777">
    <property type="entry name" value="PROTEIN KINASE DOMAIN-CONTAINING PROTEIN"/>
    <property type="match status" value="1"/>
</dbReference>
<comment type="catalytic activity">
    <reaction evidence="21">
        <text>L-seryl-[protein] + ATP = O-phospho-L-seryl-[protein] + ADP + H(+)</text>
        <dbReference type="Rhea" id="RHEA:17989"/>
        <dbReference type="Rhea" id="RHEA-COMP:9863"/>
        <dbReference type="Rhea" id="RHEA-COMP:11604"/>
        <dbReference type="ChEBI" id="CHEBI:15378"/>
        <dbReference type="ChEBI" id="CHEBI:29999"/>
        <dbReference type="ChEBI" id="CHEBI:30616"/>
        <dbReference type="ChEBI" id="CHEBI:83421"/>
        <dbReference type="ChEBI" id="CHEBI:456216"/>
        <dbReference type="EC" id="2.7.11.1"/>
    </reaction>
</comment>
<evidence type="ECO:0000256" key="19">
    <source>
        <dbReference type="ARBA" id="ARBA00023180"/>
    </source>
</evidence>
<keyword evidence="8" id="KW-0433">Leucine-rich repeat</keyword>
<dbReference type="PROSITE" id="PS50011">
    <property type="entry name" value="PROTEIN_KINASE_DOM"/>
    <property type="match status" value="1"/>
</dbReference>
<dbReference type="InterPro" id="IPR003591">
    <property type="entry name" value="Leu-rich_rpt_typical-subtyp"/>
</dbReference>
<keyword evidence="14" id="KW-0418">Kinase</keyword>
<dbReference type="InterPro" id="IPR000719">
    <property type="entry name" value="Prot_kinase_dom"/>
</dbReference>
<keyword evidence="5" id="KW-1003">Cell membrane</keyword>
<keyword evidence="10 26" id="KW-0812">Transmembrane</keyword>
<dbReference type="SUPFAM" id="SSF52058">
    <property type="entry name" value="L domain-like"/>
    <property type="match status" value="1"/>
</dbReference>
<keyword evidence="29" id="KW-1185">Reference proteome</keyword>
<dbReference type="AlphaFoldDB" id="C5XPX4"/>
<dbReference type="GO" id="GO:0005789">
    <property type="term" value="C:endoplasmic reticulum membrane"/>
    <property type="evidence" value="ECO:0007669"/>
    <property type="project" value="UniProtKB-SubCell"/>
</dbReference>
<evidence type="ECO:0000256" key="13">
    <source>
        <dbReference type="ARBA" id="ARBA00022741"/>
    </source>
</evidence>
<dbReference type="Gene3D" id="3.80.10.10">
    <property type="entry name" value="Ribonuclease Inhibitor"/>
    <property type="match status" value="4"/>
</dbReference>
<dbReference type="SUPFAM" id="SSF56112">
    <property type="entry name" value="Protein kinase-like (PK-like)"/>
    <property type="match status" value="1"/>
</dbReference>
<dbReference type="GO" id="GO:0005524">
    <property type="term" value="F:ATP binding"/>
    <property type="evidence" value="ECO:0007669"/>
    <property type="project" value="UniProtKB-UniRule"/>
</dbReference>
<dbReference type="EC" id="2.7.11.1" evidence="4"/>
<keyword evidence="13 25" id="KW-0547">Nucleotide-binding</keyword>
<comment type="function">
    <text evidence="23">The processed protein kinase Xa21 chain released by protein cleavage after X.oryzae pv. oryzae protein Ax21 detection translocates into the nucleus where it can bind and regulate WRKY62, a transcription factor. Confers resistance to the bacterial pathogen X.oryzae pv. oryzae (Xoo).</text>
</comment>
<dbReference type="SMART" id="SM00369">
    <property type="entry name" value="LRR_TYP"/>
    <property type="match status" value="11"/>
</dbReference>
<evidence type="ECO:0000256" key="7">
    <source>
        <dbReference type="ARBA" id="ARBA00022553"/>
    </source>
</evidence>
<feature type="domain" description="Protein kinase" evidence="27">
    <location>
        <begin position="739"/>
        <end position="1044"/>
    </location>
</feature>
<keyword evidence="12" id="KW-0677">Repeat</keyword>
<dbReference type="PANTHER" id="PTHR27000">
    <property type="entry name" value="LEUCINE-RICH REPEAT RECEPTOR-LIKE PROTEIN KINASE FAMILY PROTEIN-RELATED"/>
    <property type="match status" value="1"/>
</dbReference>
<dbReference type="FunFam" id="3.80.10.10:FF:000400">
    <property type="entry name" value="Nuclear pore complex protein NUP107"/>
    <property type="match status" value="1"/>
</dbReference>
<dbReference type="InParanoid" id="C5XPX4"/>
<evidence type="ECO:0000256" key="17">
    <source>
        <dbReference type="ARBA" id="ARBA00023136"/>
    </source>
</evidence>
<evidence type="ECO:0000256" key="20">
    <source>
        <dbReference type="ARBA" id="ARBA00047899"/>
    </source>
</evidence>
<sequence length="1060" mass="115552">MRSLIFQPLAHPQLLYASVSMSILVAMAAQAGDGAALLAFKAAAIGGGHHKPLLPSWKWNSSSSAGGFCSWEGVRCGARHRRVVELTLPSSGLTGTLSPAIGNLTFLRTLNLTSNAFQRNIPASIGRLVRLKTLDLSYNNFTGELPANLSFCASSLLLLNLQNNQLHGRIPVQLGQKLRNLRKLSLRTNSFTGDIPVSLANMSFLSYLDLLEGPIPVQLGSMGDLRFLYLFENNLSGLLPPSLYNLSMLQALVVANNSLSGTVPTNIGDRFHNIENLNFAVNQFHGTIPPSLSNLSALTNLVLSANSFVGHVPSAFGRLKDLVILYLTSNKLEANDREGWEFITQLANCSQLQQLILRDNSFTGKLPSSIANLSTTLQYLDLGDNRISGFIPSSIGYLVGLQVLAMANTSISGVIPESIGHLQNLAVLALYITNLSGLVPLSLGNLTQLNVLLLYNGDLEGPIPATLGNLKNVYSLDLSNNRLNGSIPREALKLPALSEYLDLSYNMLSGPLPTEVGSLANLNNLYLSGNQLLSGSIPDSIGKCLSLEQLKLDQNSFVGSIPQSLENLKGLALLNLTMNKLSGIIPHALSSIRGLKELYLAHNNLSGLIPSGLQNLTFLYELDLSFNDLQGEVPKGGVFSNETYFSIYGNGELCGGIPQLHLASCSMSTRQMKNRHLSKSLIISLASISALVCSVLVVILIQLMHKKLRKRHESQFISTIEEPYERVSYHALSNGTSGFSEANLLGQGSYGIVYKCTLHDDQGTIVAVKVFNTQQRSATRSFMAECEALRRARHRCLIKIITCCSSINPQGQDFKALVFEFMPNGSLNGWLHPEYDTQTLAQTNTLSLEQRLNIAVDIMDALDYLHNHCQPPIIHCDLKPSNILLTEDMRARVGDFGISRILPECASTTLQNSTSTTGIKGTIGYVAPEYGEGSSVSTQGDVYSLGILLLELFTGRSPTDEIFSDSLDLHKFSENALPERIWEIVDPTIQAHRDTYNITTRSGILHCLVSVVTLGISCSNKQPRERIPIQDAANEMHNIRDSYIKFTRSHLGEHGVVTTQ</sequence>
<evidence type="ECO:0000256" key="26">
    <source>
        <dbReference type="SAM" id="Phobius"/>
    </source>
</evidence>
<evidence type="ECO:0000313" key="28">
    <source>
        <dbReference type="EMBL" id="EES02463.3"/>
    </source>
</evidence>
<keyword evidence="9" id="KW-0808">Transferase</keyword>
<feature type="transmembrane region" description="Helical" evidence="26">
    <location>
        <begin position="681"/>
        <end position="701"/>
    </location>
</feature>
<dbReference type="Proteomes" id="UP000000768">
    <property type="component" value="Chromosome 3"/>
</dbReference>
<protein>
    <recommendedName>
        <fullName evidence="24">Receptor kinase-like protein Xa21</fullName>
        <ecNumber evidence="4">2.7.11.1</ecNumber>
    </recommendedName>
</protein>
<dbReference type="FunFam" id="3.80.10.10:FF:000383">
    <property type="entry name" value="Leucine-rich repeat receptor protein kinase EMS1"/>
    <property type="match status" value="1"/>
</dbReference>
<dbReference type="GO" id="GO:0004674">
    <property type="term" value="F:protein serine/threonine kinase activity"/>
    <property type="evidence" value="ECO:0007669"/>
    <property type="project" value="UniProtKB-KW"/>
</dbReference>
<dbReference type="PROSITE" id="PS00107">
    <property type="entry name" value="PROTEIN_KINASE_ATP"/>
    <property type="match status" value="1"/>
</dbReference>
<reference evidence="28 29" key="1">
    <citation type="journal article" date="2009" name="Nature">
        <title>The Sorghum bicolor genome and the diversification of grasses.</title>
        <authorList>
            <person name="Paterson A.H."/>
            <person name="Bowers J.E."/>
            <person name="Bruggmann R."/>
            <person name="Dubchak I."/>
            <person name="Grimwood J."/>
            <person name="Gundlach H."/>
            <person name="Haberer G."/>
            <person name="Hellsten U."/>
            <person name="Mitros T."/>
            <person name="Poliakov A."/>
            <person name="Schmutz J."/>
            <person name="Spannagl M."/>
            <person name="Tang H."/>
            <person name="Wang X."/>
            <person name="Wicker T."/>
            <person name="Bharti A.K."/>
            <person name="Chapman J."/>
            <person name="Feltus F.A."/>
            <person name="Gowik U."/>
            <person name="Grigoriev I.V."/>
            <person name="Lyons E."/>
            <person name="Maher C.A."/>
            <person name="Martis M."/>
            <person name="Narechania A."/>
            <person name="Otillar R.P."/>
            <person name="Penning B.W."/>
            <person name="Salamov A.A."/>
            <person name="Wang Y."/>
            <person name="Zhang L."/>
            <person name="Carpita N.C."/>
            <person name="Freeling M."/>
            <person name="Gingle A.R."/>
            <person name="Hash C.T."/>
            <person name="Keller B."/>
            <person name="Klein P."/>
            <person name="Kresovich S."/>
            <person name="McCann M.C."/>
            <person name="Ming R."/>
            <person name="Peterson D.G."/>
            <person name="Mehboob-ur-Rahman"/>
            <person name="Ware D."/>
            <person name="Westhoff P."/>
            <person name="Mayer K.F."/>
            <person name="Messing J."/>
            <person name="Rokhsar D.S."/>
        </authorList>
    </citation>
    <scope>NUCLEOTIDE SEQUENCE [LARGE SCALE GENOMIC DNA]</scope>
    <source>
        <strain evidence="29">cv. BTx623</strain>
    </source>
</reference>
<evidence type="ECO:0000256" key="23">
    <source>
        <dbReference type="ARBA" id="ARBA00056628"/>
    </source>
</evidence>
<dbReference type="InterPro" id="IPR017441">
    <property type="entry name" value="Protein_kinase_ATP_BS"/>
</dbReference>
<evidence type="ECO:0000256" key="16">
    <source>
        <dbReference type="ARBA" id="ARBA00022989"/>
    </source>
</evidence>
<evidence type="ECO:0000256" key="8">
    <source>
        <dbReference type="ARBA" id="ARBA00022614"/>
    </source>
</evidence>
<dbReference type="InterPro" id="IPR055414">
    <property type="entry name" value="LRR_R13L4/SHOC2-like"/>
</dbReference>
<evidence type="ECO:0000256" key="1">
    <source>
        <dbReference type="ARBA" id="ARBA00004162"/>
    </source>
</evidence>
<dbReference type="InterPro" id="IPR013210">
    <property type="entry name" value="LRR_N_plant-typ"/>
</dbReference>
<evidence type="ECO:0000256" key="5">
    <source>
        <dbReference type="ARBA" id="ARBA00022475"/>
    </source>
</evidence>
<dbReference type="PROSITE" id="PS00108">
    <property type="entry name" value="PROTEIN_KINASE_ST"/>
    <property type="match status" value="1"/>
</dbReference>
<accession>C5XPX4</accession>
<evidence type="ECO:0000256" key="21">
    <source>
        <dbReference type="ARBA" id="ARBA00048679"/>
    </source>
</evidence>
<dbReference type="HOGENOM" id="CLU_014546_5_1_1"/>
<gene>
    <name evidence="28" type="ORF">SORBI_3003G069700</name>
</gene>
<keyword evidence="11" id="KW-0732">Signal</keyword>
<evidence type="ECO:0000259" key="27">
    <source>
        <dbReference type="PROSITE" id="PS50011"/>
    </source>
</evidence>
<dbReference type="FunFam" id="3.80.10.10:FF:000233">
    <property type="entry name" value="Leucine-rich repeat receptor-like protein kinase TDR"/>
    <property type="match status" value="1"/>
</dbReference>
<comment type="function">
    <text evidence="22">Receptor kinase that detects X.oryzae pv. oryzae protein Ax21 to promote innate immunity. Following X.oryzae pv. oryzae protein Ax21 detection, undergoes cleavage, releasing the processed protein kinase Xa21 chain.</text>
</comment>
<dbReference type="InterPro" id="IPR032675">
    <property type="entry name" value="LRR_dom_sf"/>
</dbReference>
<dbReference type="FunFam" id="3.30.200.20:FF:000432">
    <property type="entry name" value="LRR receptor-like serine/threonine-protein kinase EFR"/>
    <property type="match status" value="1"/>
</dbReference>
<evidence type="ECO:0000256" key="2">
    <source>
        <dbReference type="ARBA" id="ARBA00004389"/>
    </source>
</evidence>
<proteinExistence type="inferred from homology"/>
<dbReference type="FunFam" id="1.10.510.10:FF:000358">
    <property type="entry name" value="Putative leucine-rich repeat receptor-like serine/threonine-protein kinase"/>
    <property type="match status" value="1"/>
</dbReference>
<keyword evidence="7" id="KW-0597">Phosphoprotein</keyword>
<name>C5XPX4_SORBI</name>